<dbReference type="Proteomes" id="UP000184532">
    <property type="component" value="Unassembled WGS sequence"/>
</dbReference>
<feature type="transmembrane region" description="Helical" evidence="1">
    <location>
        <begin position="78"/>
        <end position="103"/>
    </location>
</feature>
<keyword evidence="1" id="KW-0472">Membrane</keyword>
<gene>
    <name evidence="2" type="ORF">SAMN04488116_1770</name>
</gene>
<accession>A0A1M5KTI9</accession>
<evidence type="ECO:0000256" key="1">
    <source>
        <dbReference type="SAM" id="Phobius"/>
    </source>
</evidence>
<dbReference type="EMBL" id="FQWL01000002">
    <property type="protein sequence ID" value="SHG56114.1"/>
    <property type="molecule type" value="Genomic_DNA"/>
</dbReference>
<name>A0A1M5KTI9_9FLAO</name>
<sequence length="139" mass="15839">MFRVLLSHLERHLSQINEVLGQSPKKAGAFFRYTYQSRLLVVGWFGNQFSKHSQTKGEYCGFSGWEQNRKPAYRKGGLYIAIVVVCYSLTCKFSLFMILPPIITFSMASYASISLKGFLVIIMMFAFFPIANEPIEASK</sequence>
<evidence type="ECO:0000313" key="3">
    <source>
        <dbReference type="Proteomes" id="UP000184532"/>
    </source>
</evidence>
<proteinExistence type="predicted"/>
<keyword evidence="3" id="KW-1185">Reference proteome</keyword>
<evidence type="ECO:0000313" key="2">
    <source>
        <dbReference type="EMBL" id="SHG56114.1"/>
    </source>
</evidence>
<keyword evidence="1" id="KW-0812">Transmembrane</keyword>
<feature type="transmembrane region" description="Helical" evidence="1">
    <location>
        <begin position="109"/>
        <end position="131"/>
    </location>
</feature>
<keyword evidence="1" id="KW-1133">Transmembrane helix</keyword>
<organism evidence="2 3">
    <name type="scientific">Flagellimonas flava</name>
    <dbReference type="NCBI Taxonomy" id="570519"/>
    <lineage>
        <taxon>Bacteria</taxon>
        <taxon>Pseudomonadati</taxon>
        <taxon>Bacteroidota</taxon>
        <taxon>Flavobacteriia</taxon>
        <taxon>Flavobacteriales</taxon>
        <taxon>Flavobacteriaceae</taxon>
        <taxon>Flagellimonas</taxon>
    </lineage>
</organism>
<protein>
    <submittedName>
        <fullName evidence="2">Uncharacterized protein</fullName>
    </submittedName>
</protein>
<dbReference type="AlphaFoldDB" id="A0A1M5KTI9"/>
<reference evidence="3" key="1">
    <citation type="submission" date="2016-11" db="EMBL/GenBank/DDBJ databases">
        <authorList>
            <person name="Varghese N."/>
            <person name="Submissions S."/>
        </authorList>
    </citation>
    <scope>NUCLEOTIDE SEQUENCE [LARGE SCALE GENOMIC DNA]</scope>
    <source>
        <strain evidence="3">DSM 22638</strain>
    </source>
</reference>